<dbReference type="EMBL" id="KY052796">
    <property type="protein sequence ID" value="ASE99797.1"/>
    <property type="molecule type" value="Genomic_DNA"/>
</dbReference>
<proteinExistence type="predicted"/>
<protein>
    <submittedName>
        <fullName evidence="1">Uncharacterized protein</fullName>
    </submittedName>
</protein>
<evidence type="ECO:0000313" key="1">
    <source>
        <dbReference type="EMBL" id="ASE99797.1"/>
    </source>
</evidence>
<reference evidence="1" key="2">
    <citation type="journal article" date="2017" name="Nat. Commun.">
        <title>Single-virus genomics reveals hidden cosmopolitan and abundant viruses.</title>
        <authorList>
            <person name="Martinez-Hernandez F."/>
            <person name="Fornas O."/>
            <person name="Lluesma Gomez M."/>
            <person name="Bolduc B."/>
            <person name="de la Cruz Pena M.J."/>
            <person name="Martinez J.M."/>
            <person name="Anton J."/>
            <person name="Gasol J.M."/>
            <person name="Rosselli R."/>
            <person name="Rodriguez-Valera F."/>
            <person name="Sullivan M.B."/>
            <person name="Acinas S.G."/>
            <person name="Martinez-Garcia M."/>
        </authorList>
    </citation>
    <scope>NUCLEOTIDE SEQUENCE</scope>
</reference>
<accession>A0A218MKJ9</accession>
<sequence>MSRKDVIKALKMCGSPMTYKQFYKKLKLTAEQRKAKANACVHFMKDIPNCKEGWDFINMMKKYLHKGRYSIRLKGRGSRKIHGNQSFIPLEYAERYSVYIDHKIKDSNSPGYNDSKVYTMEQKFRNIRGDLQVIIFWLKRLT</sequence>
<name>A0A218MKJ9_9VIRU</name>
<organism evidence="1">
    <name type="scientific">uncultured virus</name>
    <dbReference type="NCBI Taxonomy" id="340016"/>
    <lineage>
        <taxon>Viruses</taxon>
        <taxon>environmental samples</taxon>
    </lineage>
</organism>
<reference evidence="1" key="1">
    <citation type="submission" date="2016-10" db="EMBL/GenBank/DDBJ databases">
        <authorList>
            <person name="Varghese N."/>
        </authorList>
    </citation>
    <scope>NUCLEOTIDE SEQUENCE</scope>
</reference>